<evidence type="ECO:0000313" key="2">
    <source>
        <dbReference type="Proteomes" id="UP000465035"/>
    </source>
</evidence>
<evidence type="ECO:0000313" key="1">
    <source>
        <dbReference type="EMBL" id="QHB53242.1"/>
    </source>
</evidence>
<dbReference type="Proteomes" id="UP000465035">
    <property type="component" value="Chromosome"/>
</dbReference>
<sequence>MNDKLFTNSVTINAKAAAARQVLTNPSQLLKWVPEINAVDQSRDSFTITRSQGALNQVEVITVELTESTIIYHSRQGRLNYDLVFTLLESDNHLQIQEELIIDDSETKLPLKLLAPIAKHALNVNLINLGRLIEGITMV</sequence>
<evidence type="ECO:0008006" key="3">
    <source>
        <dbReference type="Google" id="ProtNLM"/>
    </source>
</evidence>
<reference evidence="1 2" key="1">
    <citation type="submission" date="2019-12" db="EMBL/GenBank/DDBJ databases">
        <title>Lactobacillus hilgardii FLUB.</title>
        <authorList>
            <person name="Gustaw K."/>
        </authorList>
    </citation>
    <scope>NUCLEOTIDE SEQUENCE [LARGE SCALE GENOMIC DNA]</scope>
    <source>
        <strain evidence="1 2">FLUB</strain>
    </source>
</reference>
<dbReference type="EMBL" id="CP047121">
    <property type="protein sequence ID" value="QHB53242.1"/>
    <property type="molecule type" value="Genomic_DNA"/>
</dbReference>
<dbReference type="AlphaFoldDB" id="A0A6P1EBR5"/>
<protein>
    <recommendedName>
        <fullName evidence="3">SRPBCC family protein</fullName>
    </recommendedName>
</protein>
<accession>A0A6P1EBR5</accession>
<proteinExistence type="predicted"/>
<dbReference type="RefSeq" id="WP_003550815.1">
    <property type="nucleotide sequence ID" value="NZ_CABKOL010000106.1"/>
</dbReference>
<name>A0A6P1EBR5_LENHI</name>
<dbReference type="GeneID" id="69059508"/>
<organism evidence="1 2">
    <name type="scientific">Lentilactobacillus hilgardii</name>
    <name type="common">Lactobacillus hilgardii</name>
    <dbReference type="NCBI Taxonomy" id="1588"/>
    <lineage>
        <taxon>Bacteria</taxon>
        <taxon>Bacillati</taxon>
        <taxon>Bacillota</taxon>
        <taxon>Bacilli</taxon>
        <taxon>Lactobacillales</taxon>
        <taxon>Lactobacillaceae</taxon>
        <taxon>Lentilactobacillus</taxon>
    </lineage>
</organism>
<gene>
    <name evidence="1" type="ORF">GQR93_14120</name>
</gene>
<dbReference type="SUPFAM" id="SSF55961">
    <property type="entry name" value="Bet v1-like"/>
    <property type="match status" value="1"/>
</dbReference>
<dbReference type="SMR" id="A0A6P1EBR5"/>